<dbReference type="AlphaFoldDB" id="A0A150XBB8"/>
<protein>
    <recommendedName>
        <fullName evidence="11">Biopolymer transporter ExbD</fullName>
    </recommendedName>
</protein>
<reference evidence="9 10" key="1">
    <citation type="submission" date="2016-01" db="EMBL/GenBank/DDBJ databases">
        <title>Genome sequencing of Roseivirga spongicola UST030701-084.</title>
        <authorList>
            <person name="Selvaratnam C."/>
            <person name="Thevarajoo S."/>
            <person name="Goh K.M."/>
            <person name="Ee R."/>
            <person name="Chan K.-G."/>
            <person name="Chong C.S."/>
        </authorList>
    </citation>
    <scope>NUCLEOTIDE SEQUENCE [LARGE SCALE GENOMIC DNA]</scope>
    <source>
        <strain evidence="9 10">UST030701-084</strain>
    </source>
</reference>
<dbReference type="Pfam" id="PF02472">
    <property type="entry name" value="ExbD"/>
    <property type="match status" value="1"/>
</dbReference>
<comment type="caution">
    <text evidence="9">The sequence shown here is derived from an EMBL/GenBank/DDBJ whole genome shotgun (WGS) entry which is preliminary data.</text>
</comment>
<evidence type="ECO:0000313" key="10">
    <source>
        <dbReference type="Proteomes" id="UP000075606"/>
    </source>
</evidence>
<evidence type="ECO:0000256" key="6">
    <source>
        <dbReference type="ARBA" id="ARBA00023136"/>
    </source>
</evidence>
<comment type="similarity">
    <text evidence="2 7">Belongs to the ExbD/TolR family.</text>
</comment>
<name>A0A150XBB8_9BACT</name>
<comment type="subcellular location">
    <subcellularLocation>
        <location evidence="1">Cell membrane</location>
        <topology evidence="1">Single-pass membrane protein</topology>
    </subcellularLocation>
    <subcellularLocation>
        <location evidence="7">Cell membrane</location>
        <topology evidence="7">Single-pass type II membrane protein</topology>
    </subcellularLocation>
</comment>
<evidence type="ECO:0000256" key="2">
    <source>
        <dbReference type="ARBA" id="ARBA00005811"/>
    </source>
</evidence>
<keyword evidence="5 8" id="KW-1133">Transmembrane helix</keyword>
<dbReference type="GO" id="GO:0015031">
    <property type="term" value="P:protein transport"/>
    <property type="evidence" value="ECO:0007669"/>
    <property type="project" value="UniProtKB-KW"/>
</dbReference>
<keyword evidence="3" id="KW-1003">Cell membrane</keyword>
<keyword evidence="10" id="KW-1185">Reference proteome</keyword>
<organism evidence="9 10">
    <name type="scientific">Roseivirga spongicola</name>
    <dbReference type="NCBI Taxonomy" id="333140"/>
    <lineage>
        <taxon>Bacteria</taxon>
        <taxon>Pseudomonadati</taxon>
        <taxon>Bacteroidota</taxon>
        <taxon>Cytophagia</taxon>
        <taxon>Cytophagales</taxon>
        <taxon>Roseivirgaceae</taxon>
        <taxon>Roseivirga</taxon>
    </lineage>
</organism>
<keyword evidence="7" id="KW-0813">Transport</keyword>
<dbReference type="EMBL" id="LRPC01000012">
    <property type="protein sequence ID" value="KYG76017.1"/>
    <property type="molecule type" value="Genomic_DNA"/>
</dbReference>
<evidence type="ECO:0000256" key="4">
    <source>
        <dbReference type="ARBA" id="ARBA00022692"/>
    </source>
</evidence>
<proteinExistence type="inferred from homology"/>
<dbReference type="GO" id="GO:0005886">
    <property type="term" value="C:plasma membrane"/>
    <property type="evidence" value="ECO:0007669"/>
    <property type="project" value="UniProtKB-SubCell"/>
</dbReference>
<gene>
    <name evidence="9" type="ORF">AWW68_09325</name>
</gene>
<dbReference type="RefSeq" id="WP_068220345.1">
    <property type="nucleotide sequence ID" value="NZ_CP139724.1"/>
</dbReference>
<keyword evidence="7" id="KW-0653">Protein transport</keyword>
<dbReference type="InterPro" id="IPR003400">
    <property type="entry name" value="ExbD"/>
</dbReference>
<dbReference type="GO" id="GO:0022857">
    <property type="term" value="F:transmembrane transporter activity"/>
    <property type="evidence" value="ECO:0007669"/>
    <property type="project" value="InterPro"/>
</dbReference>
<accession>A0A150XBB8</accession>
<evidence type="ECO:0000313" key="9">
    <source>
        <dbReference type="EMBL" id="KYG76017.1"/>
    </source>
</evidence>
<sequence length="220" mass="24318">MARSKNKGSQEVNAGSMADIAFLLLIFFLVTTQIATNKGLTLLLPPKNEDDEPLEIKQNQKNVFKIQINSADLLLVEDEPLDDVTLIRDMVYDFVLNFGNPSSTKKGSDNVSDVDVYNSLPASMKSYITRSLGKDDSSDGPGAAIVSLKADRGSSYEIFIQILDELNAAYNRIYGERVGITDEEFRKLNRTDPKEKEMYDRARMGIPKAISIAEPSSQGG</sequence>
<dbReference type="Proteomes" id="UP000075606">
    <property type="component" value="Unassembled WGS sequence"/>
</dbReference>
<keyword evidence="4 7" id="KW-0812">Transmembrane</keyword>
<feature type="transmembrane region" description="Helical" evidence="8">
    <location>
        <begin position="12"/>
        <end position="30"/>
    </location>
</feature>
<evidence type="ECO:0000256" key="1">
    <source>
        <dbReference type="ARBA" id="ARBA00004162"/>
    </source>
</evidence>
<dbReference type="OrthoDB" id="9801500at2"/>
<dbReference type="PANTHER" id="PTHR30558">
    <property type="entry name" value="EXBD MEMBRANE COMPONENT OF PMF-DRIVEN MACROMOLECULE IMPORT SYSTEM"/>
    <property type="match status" value="1"/>
</dbReference>
<evidence type="ECO:0000256" key="5">
    <source>
        <dbReference type="ARBA" id="ARBA00022989"/>
    </source>
</evidence>
<evidence type="ECO:0000256" key="7">
    <source>
        <dbReference type="RuleBase" id="RU003879"/>
    </source>
</evidence>
<dbReference type="PANTHER" id="PTHR30558:SF3">
    <property type="entry name" value="BIOPOLYMER TRANSPORT PROTEIN EXBD-RELATED"/>
    <property type="match status" value="1"/>
</dbReference>
<evidence type="ECO:0008006" key="11">
    <source>
        <dbReference type="Google" id="ProtNLM"/>
    </source>
</evidence>
<evidence type="ECO:0000256" key="3">
    <source>
        <dbReference type="ARBA" id="ARBA00022475"/>
    </source>
</evidence>
<keyword evidence="6 8" id="KW-0472">Membrane</keyword>
<evidence type="ECO:0000256" key="8">
    <source>
        <dbReference type="SAM" id="Phobius"/>
    </source>
</evidence>
<dbReference type="STRING" id="333140.AWW68_09325"/>